<keyword evidence="8 11" id="KW-1133">Transmembrane helix</keyword>
<evidence type="ECO:0000256" key="6">
    <source>
        <dbReference type="ARBA" id="ARBA00022692"/>
    </source>
</evidence>
<dbReference type="EMBL" id="BONZ01000013">
    <property type="protein sequence ID" value="GIH13007.1"/>
    <property type="molecule type" value="Genomic_DNA"/>
</dbReference>
<dbReference type="InterPro" id="IPR003660">
    <property type="entry name" value="HAMP_dom"/>
</dbReference>
<accession>A0A8J3QN32</accession>
<evidence type="ECO:0000256" key="8">
    <source>
        <dbReference type="ARBA" id="ARBA00022989"/>
    </source>
</evidence>
<evidence type="ECO:0000256" key="9">
    <source>
        <dbReference type="ARBA" id="ARBA00023012"/>
    </source>
</evidence>
<dbReference type="SUPFAM" id="SSF47384">
    <property type="entry name" value="Homodimeric domain of signal transducing histidine kinase"/>
    <property type="match status" value="1"/>
</dbReference>
<feature type="domain" description="Histidine kinase" evidence="12">
    <location>
        <begin position="165"/>
        <end position="374"/>
    </location>
</feature>
<gene>
    <name evidence="14" type="ORF">Raf01_11790</name>
</gene>
<evidence type="ECO:0000259" key="13">
    <source>
        <dbReference type="PROSITE" id="PS50885"/>
    </source>
</evidence>
<dbReference type="RefSeq" id="WP_203916713.1">
    <property type="nucleotide sequence ID" value="NZ_BONZ01000013.1"/>
</dbReference>
<comment type="catalytic activity">
    <reaction evidence="1">
        <text>ATP + protein L-histidine = ADP + protein N-phospho-L-histidine.</text>
        <dbReference type="EC" id="2.7.13.3"/>
    </reaction>
</comment>
<dbReference type="SUPFAM" id="SSF158472">
    <property type="entry name" value="HAMP domain-like"/>
    <property type="match status" value="1"/>
</dbReference>
<keyword evidence="7 14" id="KW-0418">Kinase</keyword>
<evidence type="ECO:0000313" key="15">
    <source>
        <dbReference type="Proteomes" id="UP000642748"/>
    </source>
</evidence>
<evidence type="ECO:0000259" key="12">
    <source>
        <dbReference type="PROSITE" id="PS50109"/>
    </source>
</evidence>
<dbReference type="PROSITE" id="PS50885">
    <property type="entry name" value="HAMP"/>
    <property type="match status" value="1"/>
</dbReference>
<sequence length="394" mass="42698">MKNLRLTAQTRLAVIHAGLFLAAGVALAVVIITFTFWPDTATHPPTVLIDKISGRVRLSGNFQSVLAVKQQARHELEIRLITVSVIGIVVMTAVAGFMGWVMAGRTLRPVHAVSGAARRLSQTNLHERIPVAGRDDEMRELAETFNQMLARLEKSFEAQRAFVANASHELRGPMTTQRALTEVAAADSPDNAELRDLAEAMLRQLDRQDRLVNGLLALATSDGGVTETAPVRLDRMATECLDGLAGEIDQRRLTVRLALEPSTVDGDRALIELLLSNLIRNAVLHNVPGGELRVKTRGGHVVIDNTGALVDAHRLAELAEPFRRGQRDRTSQTAGSGLGLAIARAAAHAHAAPLRLAPRPRGGIIAEVDFPQRKPLADSRGTAGATRERWRTRG</sequence>
<evidence type="ECO:0000256" key="2">
    <source>
        <dbReference type="ARBA" id="ARBA00004236"/>
    </source>
</evidence>
<protein>
    <recommendedName>
        <fullName evidence="3">histidine kinase</fullName>
        <ecNumber evidence="3">2.7.13.3</ecNumber>
    </recommendedName>
</protein>
<reference evidence="14" key="1">
    <citation type="submission" date="2021-01" db="EMBL/GenBank/DDBJ databases">
        <title>Whole genome shotgun sequence of Rugosimonospora africana NBRC 104875.</title>
        <authorList>
            <person name="Komaki H."/>
            <person name="Tamura T."/>
        </authorList>
    </citation>
    <scope>NUCLEOTIDE SEQUENCE</scope>
    <source>
        <strain evidence="14">NBRC 104875</strain>
    </source>
</reference>
<keyword evidence="11" id="KW-0472">Membrane</keyword>
<dbReference type="SUPFAM" id="SSF55874">
    <property type="entry name" value="ATPase domain of HSP90 chaperone/DNA topoisomerase II/histidine kinase"/>
    <property type="match status" value="1"/>
</dbReference>
<dbReference type="Pfam" id="PF00672">
    <property type="entry name" value="HAMP"/>
    <property type="match status" value="1"/>
</dbReference>
<evidence type="ECO:0000256" key="3">
    <source>
        <dbReference type="ARBA" id="ARBA00012438"/>
    </source>
</evidence>
<dbReference type="Gene3D" id="1.10.287.130">
    <property type="match status" value="1"/>
</dbReference>
<keyword evidence="15" id="KW-1185">Reference proteome</keyword>
<evidence type="ECO:0000256" key="5">
    <source>
        <dbReference type="ARBA" id="ARBA00022679"/>
    </source>
</evidence>
<keyword evidence="5" id="KW-0808">Transferase</keyword>
<evidence type="ECO:0000256" key="7">
    <source>
        <dbReference type="ARBA" id="ARBA00022777"/>
    </source>
</evidence>
<dbReference type="Gene3D" id="3.30.565.10">
    <property type="entry name" value="Histidine kinase-like ATPase, C-terminal domain"/>
    <property type="match status" value="1"/>
</dbReference>
<name>A0A8J3QN32_9ACTN</name>
<feature type="transmembrane region" description="Helical" evidence="11">
    <location>
        <begin position="78"/>
        <end position="101"/>
    </location>
</feature>
<dbReference type="CDD" id="cd00082">
    <property type="entry name" value="HisKA"/>
    <property type="match status" value="1"/>
</dbReference>
<organism evidence="14 15">
    <name type="scientific">Rugosimonospora africana</name>
    <dbReference type="NCBI Taxonomy" id="556532"/>
    <lineage>
        <taxon>Bacteria</taxon>
        <taxon>Bacillati</taxon>
        <taxon>Actinomycetota</taxon>
        <taxon>Actinomycetes</taxon>
        <taxon>Micromonosporales</taxon>
        <taxon>Micromonosporaceae</taxon>
        <taxon>Rugosimonospora</taxon>
    </lineage>
</organism>
<dbReference type="PANTHER" id="PTHR45436:SF5">
    <property type="entry name" value="SENSOR HISTIDINE KINASE TRCS"/>
    <property type="match status" value="1"/>
</dbReference>
<evidence type="ECO:0000256" key="1">
    <source>
        <dbReference type="ARBA" id="ARBA00000085"/>
    </source>
</evidence>
<dbReference type="AlphaFoldDB" id="A0A8J3QN32"/>
<dbReference type="Pfam" id="PF02518">
    <property type="entry name" value="HATPase_c"/>
    <property type="match status" value="1"/>
</dbReference>
<dbReference type="InterPro" id="IPR036890">
    <property type="entry name" value="HATPase_C_sf"/>
</dbReference>
<dbReference type="InterPro" id="IPR036097">
    <property type="entry name" value="HisK_dim/P_sf"/>
</dbReference>
<feature type="domain" description="HAMP" evidence="13">
    <location>
        <begin position="104"/>
        <end position="157"/>
    </location>
</feature>
<dbReference type="InterPro" id="IPR003594">
    <property type="entry name" value="HATPase_dom"/>
</dbReference>
<comment type="subcellular location">
    <subcellularLocation>
        <location evidence="2">Cell membrane</location>
    </subcellularLocation>
</comment>
<evidence type="ECO:0000256" key="10">
    <source>
        <dbReference type="SAM" id="MobiDB-lite"/>
    </source>
</evidence>
<keyword evidence="9" id="KW-0902">Two-component regulatory system</keyword>
<dbReference type="Proteomes" id="UP000642748">
    <property type="component" value="Unassembled WGS sequence"/>
</dbReference>
<dbReference type="EC" id="2.7.13.3" evidence="3"/>
<evidence type="ECO:0000313" key="14">
    <source>
        <dbReference type="EMBL" id="GIH13007.1"/>
    </source>
</evidence>
<keyword evidence="6 11" id="KW-0812">Transmembrane</keyword>
<dbReference type="CDD" id="cd06225">
    <property type="entry name" value="HAMP"/>
    <property type="match status" value="1"/>
</dbReference>
<dbReference type="SMART" id="SM00304">
    <property type="entry name" value="HAMP"/>
    <property type="match status" value="1"/>
</dbReference>
<comment type="caution">
    <text evidence="14">The sequence shown here is derived from an EMBL/GenBank/DDBJ whole genome shotgun (WGS) entry which is preliminary data.</text>
</comment>
<evidence type="ECO:0000256" key="11">
    <source>
        <dbReference type="SAM" id="Phobius"/>
    </source>
</evidence>
<feature type="region of interest" description="Disordered" evidence="10">
    <location>
        <begin position="375"/>
        <end position="394"/>
    </location>
</feature>
<dbReference type="InterPro" id="IPR050428">
    <property type="entry name" value="TCS_sensor_his_kinase"/>
</dbReference>
<feature type="transmembrane region" description="Helical" evidence="11">
    <location>
        <begin position="12"/>
        <end position="37"/>
    </location>
</feature>
<dbReference type="SMART" id="SM00388">
    <property type="entry name" value="HisKA"/>
    <property type="match status" value="1"/>
</dbReference>
<dbReference type="InterPro" id="IPR003661">
    <property type="entry name" value="HisK_dim/P_dom"/>
</dbReference>
<evidence type="ECO:0000256" key="4">
    <source>
        <dbReference type="ARBA" id="ARBA00022553"/>
    </source>
</evidence>
<dbReference type="GO" id="GO:0000155">
    <property type="term" value="F:phosphorelay sensor kinase activity"/>
    <property type="evidence" value="ECO:0007669"/>
    <property type="project" value="InterPro"/>
</dbReference>
<dbReference type="SMART" id="SM00387">
    <property type="entry name" value="HATPase_c"/>
    <property type="match status" value="1"/>
</dbReference>
<dbReference type="PANTHER" id="PTHR45436">
    <property type="entry name" value="SENSOR HISTIDINE KINASE YKOH"/>
    <property type="match status" value="1"/>
</dbReference>
<proteinExistence type="predicted"/>
<keyword evidence="4" id="KW-0597">Phosphoprotein</keyword>
<dbReference type="Gene3D" id="6.10.340.10">
    <property type="match status" value="1"/>
</dbReference>
<dbReference type="PROSITE" id="PS50109">
    <property type="entry name" value="HIS_KIN"/>
    <property type="match status" value="1"/>
</dbReference>
<dbReference type="Pfam" id="PF00512">
    <property type="entry name" value="HisKA"/>
    <property type="match status" value="1"/>
</dbReference>
<dbReference type="InterPro" id="IPR005467">
    <property type="entry name" value="His_kinase_dom"/>
</dbReference>
<dbReference type="GO" id="GO:0005886">
    <property type="term" value="C:plasma membrane"/>
    <property type="evidence" value="ECO:0007669"/>
    <property type="project" value="UniProtKB-SubCell"/>
</dbReference>